<evidence type="ECO:0000259" key="2">
    <source>
        <dbReference type="Pfam" id="PF06985"/>
    </source>
</evidence>
<keyword evidence="4" id="KW-1185">Reference proteome</keyword>
<dbReference type="AlphaFoldDB" id="A0AAN6WIY2"/>
<protein>
    <submittedName>
        <fullName evidence="3">Heterokaryon incompatibility protein-domain-containing protein</fullName>
    </submittedName>
</protein>
<feature type="domain" description="Heterokaryon incompatibility" evidence="2">
    <location>
        <begin position="203"/>
        <end position="358"/>
    </location>
</feature>
<name>A0AAN6WIY2_9PEZI</name>
<dbReference type="EMBL" id="MU864592">
    <property type="protein sequence ID" value="KAK4182959.1"/>
    <property type="molecule type" value="Genomic_DNA"/>
</dbReference>
<reference evidence="3" key="1">
    <citation type="journal article" date="2023" name="Mol. Phylogenet. Evol.">
        <title>Genome-scale phylogeny and comparative genomics of the fungal order Sordariales.</title>
        <authorList>
            <person name="Hensen N."/>
            <person name="Bonometti L."/>
            <person name="Westerberg I."/>
            <person name="Brannstrom I.O."/>
            <person name="Guillou S."/>
            <person name="Cros-Aarteil S."/>
            <person name="Calhoun S."/>
            <person name="Haridas S."/>
            <person name="Kuo A."/>
            <person name="Mondo S."/>
            <person name="Pangilinan J."/>
            <person name="Riley R."/>
            <person name="LaButti K."/>
            <person name="Andreopoulos B."/>
            <person name="Lipzen A."/>
            <person name="Chen C."/>
            <person name="Yan M."/>
            <person name="Daum C."/>
            <person name="Ng V."/>
            <person name="Clum A."/>
            <person name="Steindorff A."/>
            <person name="Ohm R.A."/>
            <person name="Martin F."/>
            <person name="Silar P."/>
            <person name="Natvig D.O."/>
            <person name="Lalanne C."/>
            <person name="Gautier V."/>
            <person name="Ament-Velasquez S.L."/>
            <person name="Kruys A."/>
            <person name="Hutchinson M.I."/>
            <person name="Powell A.J."/>
            <person name="Barry K."/>
            <person name="Miller A.N."/>
            <person name="Grigoriev I.V."/>
            <person name="Debuchy R."/>
            <person name="Gladieux P."/>
            <person name="Hiltunen Thoren M."/>
            <person name="Johannesson H."/>
        </authorList>
    </citation>
    <scope>NUCLEOTIDE SEQUENCE</scope>
    <source>
        <strain evidence="3">PSN309</strain>
    </source>
</reference>
<dbReference type="PANTHER" id="PTHR33112">
    <property type="entry name" value="DOMAIN PROTEIN, PUTATIVE-RELATED"/>
    <property type="match status" value="1"/>
</dbReference>
<evidence type="ECO:0000313" key="3">
    <source>
        <dbReference type="EMBL" id="KAK4182959.1"/>
    </source>
</evidence>
<dbReference type="PANTHER" id="PTHR33112:SF16">
    <property type="entry name" value="HETEROKARYON INCOMPATIBILITY DOMAIN-CONTAINING PROTEIN"/>
    <property type="match status" value="1"/>
</dbReference>
<dbReference type="Pfam" id="PF06985">
    <property type="entry name" value="HET"/>
    <property type="match status" value="1"/>
</dbReference>
<sequence>MDDGEEQEDPEGDENSENNSLASRKAPFRPTATYCACWPVYDGPWPIWTKMKDFQSDPDCPFCEMILRGAAEMERDSSPPGTDFGFEIHLFALMHHSSIVYSYKPYTKEFEFWFRLYEIFPKPTVSRYGGGVGSGAQVLERRCADVRSALSECRTHHEACRQTSTPARRSPTRLIKVSGTLGEPKARLVQIDDTNRSTSLVPYIALSYCWGGPQGFATTRSTLQELTTSIDMSRLSATVRDAVQVAIGVGVSYIWIDALCIVQDDPTDKAVEIARMGDIYAGATFTLAAVSAKSSAEGFLVSTDPPFSPQRQRKIVTTYTTPIDQSLSQCLALEYSPSGTICGERQQPLNRRAWTLQEAMLSPVLVSFYEPGYPVHIRCATTCVATTADWTTLPPRVPRFLTYPTIQDIHPVSVRAEPDADARMNWTRTWHEIVQLYSGRHLTERTDKLSALAAVAAECQRQVQDTYLAGLWSKTLLSDLLWHRGYSRLNFYPGGAAEVDWVAPSWSWASRNHTVSYGHLTDEICKADAVVMECTAVPAWPDNPTGALQKHSAVLSIKCRAISRVVPEKGYGWEDGVSWDDEPAIIRPGDEVWFVLLVLGPPSSSETAGLILQEVGESMGVFRRVGMASRGILGETVEASRREFRII</sequence>
<comment type="caution">
    <text evidence="3">The sequence shown here is derived from an EMBL/GenBank/DDBJ whole genome shotgun (WGS) entry which is preliminary data.</text>
</comment>
<gene>
    <name evidence="3" type="ORF">QBC35DRAFT_456762</name>
</gene>
<dbReference type="Proteomes" id="UP001302126">
    <property type="component" value="Unassembled WGS sequence"/>
</dbReference>
<reference evidence="3" key="2">
    <citation type="submission" date="2023-05" db="EMBL/GenBank/DDBJ databases">
        <authorList>
            <consortium name="Lawrence Berkeley National Laboratory"/>
            <person name="Steindorff A."/>
            <person name="Hensen N."/>
            <person name="Bonometti L."/>
            <person name="Westerberg I."/>
            <person name="Brannstrom I.O."/>
            <person name="Guillou S."/>
            <person name="Cros-Aarteil S."/>
            <person name="Calhoun S."/>
            <person name="Haridas S."/>
            <person name="Kuo A."/>
            <person name="Mondo S."/>
            <person name="Pangilinan J."/>
            <person name="Riley R."/>
            <person name="Labutti K."/>
            <person name="Andreopoulos B."/>
            <person name="Lipzen A."/>
            <person name="Chen C."/>
            <person name="Yanf M."/>
            <person name="Daum C."/>
            <person name="Ng V."/>
            <person name="Clum A."/>
            <person name="Ohm R."/>
            <person name="Martin F."/>
            <person name="Silar P."/>
            <person name="Natvig D."/>
            <person name="Lalanne C."/>
            <person name="Gautier V."/>
            <person name="Ament-Velasquez S.L."/>
            <person name="Kruys A."/>
            <person name="Hutchinson M.I."/>
            <person name="Powell A.J."/>
            <person name="Barry K."/>
            <person name="Miller A.N."/>
            <person name="Grigoriev I.V."/>
            <person name="Debuchy R."/>
            <person name="Gladieux P."/>
            <person name="Thoren M.H."/>
            <person name="Johannesson H."/>
        </authorList>
    </citation>
    <scope>NUCLEOTIDE SEQUENCE</scope>
    <source>
        <strain evidence="3">PSN309</strain>
    </source>
</reference>
<accession>A0AAN6WIY2</accession>
<evidence type="ECO:0000256" key="1">
    <source>
        <dbReference type="SAM" id="MobiDB-lite"/>
    </source>
</evidence>
<evidence type="ECO:0000313" key="4">
    <source>
        <dbReference type="Proteomes" id="UP001302126"/>
    </source>
</evidence>
<organism evidence="3 4">
    <name type="scientific">Podospora australis</name>
    <dbReference type="NCBI Taxonomy" id="1536484"/>
    <lineage>
        <taxon>Eukaryota</taxon>
        <taxon>Fungi</taxon>
        <taxon>Dikarya</taxon>
        <taxon>Ascomycota</taxon>
        <taxon>Pezizomycotina</taxon>
        <taxon>Sordariomycetes</taxon>
        <taxon>Sordariomycetidae</taxon>
        <taxon>Sordariales</taxon>
        <taxon>Podosporaceae</taxon>
        <taxon>Podospora</taxon>
    </lineage>
</organism>
<proteinExistence type="predicted"/>
<feature type="compositionally biased region" description="Acidic residues" evidence="1">
    <location>
        <begin position="1"/>
        <end position="16"/>
    </location>
</feature>
<dbReference type="InterPro" id="IPR010730">
    <property type="entry name" value="HET"/>
</dbReference>
<feature type="region of interest" description="Disordered" evidence="1">
    <location>
        <begin position="1"/>
        <end position="23"/>
    </location>
</feature>